<dbReference type="Proteomes" id="UP000663829">
    <property type="component" value="Unassembled WGS sequence"/>
</dbReference>
<dbReference type="EMBL" id="CAJNOQ010012697">
    <property type="protein sequence ID" value="CAF1305764.1"/>
    <property type="molecule type" value="Genomic_DNA"/>
</dbReference>
<sequence length="131" mass="14997">MRIFRDYEEFSNDLRGGKQTGSFCDTFSETEADAKAFVVEASSKKSGEFKATDLAQFIDTTYYELTSIKKQTGDDLIGSERSCPLDLHRWGAKFEAHSQRPCFEGHERDDVVKHRNDAIEGLWCNQKAFVR</sequence>
<evidence type="ECO:0000313" key="3">
    <source>
        <dbReference type="Proteomes" id="UP000663829"/>
    </source>
</evidence>
<accession>A0A815EEP7</accession>
<reference evidence="1" key="1">
    <citation type="submission" date="2021-02" db="EMBL/GenBank/DDBJ databases">
        <authorList>
            <person name="Nowell W R."/>
        </authorList>
    </citation>
    <scope>NUCLEOTIDE SEQUENCE</scope>
</reference>
<dbReference type="AlphaFoldDB" id="A0A815EEP7"/>
<protein>
    <submittedName>
        <fullName evidence="1">Uncharacterized protein</fullName>
    </submittedName>
</protein>
<organism evidence="1 3">
    <name type="scientific">Didymodactylos carnosus</name>
    <dbReference type="NCBI Taxonomy" id="1234261"/>
    <lineage>
        <taxon>Eukaryota</taxon>
        <taxon>Metazoa</taxon>
        <taxon>Spiralia</taxon>
        <taxon>Gnathifera</taxon>
        <taxon>Rotifera</taxon>
        <taxon>Eurotatoria</taxon>
        <taxon>Bdelloidea</taxon>
        <taxon>Philodinida</taxon>
        <taxon>Philodinidae</taxon>
        <taxon>Didymodactylos</taxon>
    </lineage>
</organism>
<dbReference type="Proteomes" id="UP000681722">
    <property type="component" value="Unassembled WGS sequence"/>
</dbReference>
<gene>
    <name evidence="1" type="ORF">GPM918_LOCUS28747</name>
    <name evidence="2" type="ORF">SRO942_LOCUS29272</name>
</gene>
<proteinExistence type="predicted"/>
<name>A0A815EEP7_9BILA</name>
<dbReference type="EMBL" id="CAJOBC010039854">
    <property type="protein sequence ID" value="CAF4138913.1"/>
    <property type="molecule type" value="Genomic_DNA"/>
</dbReference>
<comment type="caution">
    <text evidence="1">The sequence shown here is derived from an EMBL/GenBank/DDBJ whole genome shotgun (WGS) entry which is preliminary data.</text>
</comment>
<keyword evidence="3" id="KW-1185">Reference proteome</keyword>
<evidence type="ECO:0000313" key="1">
    <source>
        <dbReference type="EMBL" id="CAF1305764.1"/>
    </source>
</evidence>
<evidence type="ECO:0000313" key="2">
    <source>
        <dbReference type="EMBL" id="CAF4138913.1"/>
    </source>
</evidence>